<dbReference type="Pfam" id="PF03891">
    <property type="entry name" value="DUF333"/>
    <property type="match status" value="1"/>
</dbReference>
<dbReference type="Proteomes" id="UP001363460">
    <property type="component" value="Chromosome"/>
</dbReference>
<feature type="chain" id="PRO_5047078549" evidence="2">
    <location>
        <begin position="24"/>
        <end position="97"/>
    </location>
</feature>
<protein>
    <submittedName>
        <fullName evidence="3">DUF333 domain-containing protein</fullName>
    </submittedName>
</protein>
<dbReference type="PANTHER" id="PTHR38008">
    <property type="entry name" value="HEMOLYSIN-RELATED"/>
    <property type="match status" value="1"/>
</dbReference>
<proteinExistence type="predicted"/>
<accession>A0ABZ2IGB2</accession>
<keyword evidence="4" id="KW-1185">Reference proteome</keyword>
<feature type="signal peptide" evidence="2">
    <location>
        <begin position="1"/>
        <end position="23"/>
    </location>
</feature>
<name>A0ABZ2IGB2_9CAUL</name>
<evidence type="ECO:0000313" key="3">
    <source>
        <dbReference type="EMBL" id="WWT55329.1"/>
    </source>
</evidence>
<dbReference type="PROSITE" id="PS51257">
    <property type="entry name" value="PROKAR_LIPOPROTEIN"/>
    <property type="match status" value="1"/>
</dbReference>
<dbReference type="RefSeq" id="WP_338577755.1">
    <property type="nucleotide sequence ID" value="NZ_CP146369.1"/>
</dbReference>
<dbReference type="PANTHER" id="PTHR38008:SF2">
    <property type="entry name" value="HEMOLYSIN"/>
    <property type="match status" value="1"/>
</dbReference>
<organism evidence="3 4">
    <name type="scientific">Brevundimonas olei</name>
    <dbReference type="NCBI Taxonomy" id="657642"/>
    <lineage>
        <taxon>Bacteria</taxon>
        <taxon>Pseudomonadati</taxon>
        <taxon>Pseudomonadota</taxon>
        <taxon>Alphaproteobacteria</taxon>
        <taxon>Caulobacterales</taxon>
        <taxon>Caulobacteraceae</taxon>
        <taxon>Brevundimonas</taxon>
    </lineage>
</organism>
<gene>
    <name evidence="3" type="ORF">V8J38_02540</name>
</gene>
<keyword evidence="2" id="KW-0732">Signal</keyword>
<evidence type="ECO:0000256" key="2">
    <source>
        <dbReference type="SAM" id="SignalP"/>
    </source>
</evidence>
<evidence type="ECO:0000256" key="1">
    <source>
        <dbReference type="SAM" id="MobiDB-lite"/>
    </source>
</evidence>
<dbReference type="EMBL" id="CP146369">
    <property type="protein sequence ID" value="WWT55329.1"/>
    <property type="molecule type" value="Genomic_DNA"/>
</dbReference>
<sequence length="97" mass="10164">MSMRTGLTRLILAGALLTMAACAPPKEAEPSSPQAVGMANPASVHCGQGGGRSEIRRDAQGGEYGVCIFEDGRQCEEWALFRGKRCVAPPAADKTAE</sequence>
<dbReference type="InterPro" id="IPR005590">
    <property type="entry name" value="DUF333"/>
</dbReference>
<feature type="region of interest" description="Disordered" evidence="1">
    <location>
        <begin position="24"/>
        <end position="55"/>
    </location>
</feature>
<reference evidence="3 4" key="1">
    <citation type="submission" date="2024-02" db="EMBL/GenBank/DDBJ databases">
        <title>Distribution and functional of Brevundimonas-related endobacteria within Verticillium dahliae.</title>
        <authorList>
            <person name="Zeng H."/>
        </authorList>
    </citation>
    <scope>NUCLEOTIDE SEQUENCE [LARGE SCALE GENOMIC DNA]</scope>
    <source>
        <strain evidence="3 4">TRM 44200</strain>
    </source>
</reference>
<evidence type="ECO:0000313" key="4">
    <source>
        <dbReference type="Proteomes" id="UP001363460"/>
    </source>
</evidence>